<protein>
    <submittedName>
        <fullName evidence="4">Sulfoquinovose 1-dehydrogenase</fullName>
    </submittedName>
</protein>
<dbReference type="PANTHER" id="PTHR43639:SF1">
    <property type="entry name" value="SHORT-CHAIN DEHYDROGENASE_REDUCTASE FAMILY PROTEIN"/>
    <property type="match status" value="1"/>
</dbReference>
<dbReference type="Pfam" id="PF13561">
    <property type="entry name" value="adh_short_C2"/>
    <property type="match status" value="1"/>
</dbReference>
<keyword evidence="5" id="KW-1185">Reference proteome</keyword>
<dbReference type="CDD" id="cd05233">
    <property type="entry name" value="SDR_c"/>
    <property type="match status" value="1"/>
</dbReference>
<dbReference type="InterPro" id="IPR002347">
    <property type="entry name" value="SDR_fam"/>
</dbReference>
<dbReference type="PRINTS" id="PR00081">
    <property type="entry name" value="GDHRDH"/>
</dbReference>
<dbReference type="PANTHER" id="PTHR43639">
    <property type="entry name" value="OXIDOREDUCTASE, SHORT-CHAIN DEHYDROGENASE/REDUCTASE FAMILY (AFU_ORTHOLOGUE AFUA_5G02870)"/>
    <property type="match status" value="1"/>
</dbReference>
<gene>
    <name evidence="4" type="ORF">PT974_03421</name>
</gene>
<dbReference type="InterPro" id="IPR020904">
    <property type="entry name" value="Sc_DH/Rdtase_CS"/>
</dbReference>
<organism evidence="4 5">
    <name type="scientific">Cladobotryum mycophilum</name>
    <dbReference type="NCBI Taxonomy" id="491253"/>
    <lineage>
        <taxon>Eukaryota</taxon>
        <taxon>Fungi</taxon>
        <taxon>Dikarya</taxon>
        <taxon>Ascomycota</taxon>
        <taxon>Pezizomycotina</taxon>
        <taxon>Sordariomycetes</taxon>
        <taxon>Hypocreomycetidae</taxon>
        <taxon>Hypocreales</taxon>
        <taxon>Hypocreaceae</taxon>
        <taxon>Cladobotryum</taxon>
    </lineage>
</organism>
<accession>A0ABR0SSK3</accession>
<comment type="caution">
    <text evidence="4">The sequence shown here is derived from an EMBL/GenBank/DDBJ whole genome shotgun (WGS) entry which is preliminary data.</text>
</comment>
<dbReference type="EMBL" id="JAVFKD010000004">
    <property type="protein sequence ID" value="KAK5995029.1"/>
    <property type="molecule type" value="Genomic_DNA"/>
</dbReference>
<dbReference type="SUPFAM" id="SSF51735">
    <property type="entry name" value="NAD(P)-binding Rossmann-fold domains"/>
    <property type="match status" value="1"/>
</dbReference>
<evidence type="ECO:0000256" key="1">
    <source>
        <dbReference type="ARBA" id="ARBA00006484"/>
    </source>
</evidence>
<sequence>MAEGENKFASYPSLADRIVVLTGGAQGIGASMVEQFSLQGAQVIFLDVEDHPANEVVSKVAALGVKHKPIYHHCDVVQVDSELKPTAEKILAEYPKIDVLINNAAKGMVKPTGEITTEWWDESLNVNLRHQFFLTQALTPGLVAAGGHASVVNMGSISWALPATGIVPYTTSKAAVMGLTRTLAHELGPRGVRVNSIMPGSIATERELKHVMTPEYEQKVLGGQALKRLIKPVEVARLAMWLASDDSAMITNQSIRIDAGWT</sequence>
<keyword evidence="2" id="KW-0521">NADP</keyword>
<keyword evidence="3" id="KW-0560">Oxidoreductase</keyword>
<dbReference type="Gene3D" id="3.40.50.720">
    <property type="entry name" value="NAD(P)-binding Rossmann-like Domain"/>
    <property type="match status" value="1"/>
</dbReference>
<name>A0ABR0SSK3_9HYPO</name>
<evidence type="ECO:0000256" key="3">
    <source>
        <dbReference type="ARBA" id="ARBA00023002"/>
    </source>
</evidence>
<proteinExistence type="inferred from homology"/>
<dbReference type="InterPro" id="IPR036291">
    <property type="entry name" value="NAD(P)-bd_dom_sf"/>
</dbReference>
<dbReference type="Proteomes" id="UP001338125">
    <property type="component" value="Unassembled WGS sequence"/>
</dbReference>
<comment type="similarity">
    <text evidence="1">Belongs to the short-chain dehydrogenases/reductases (SDR) family.</text>
</comment>
<reference evidence="4 5" key="1">
    <citation type="submission" date="2024-01" db="EMBL/GenBank/DDBJ databases">
        <title>Complete genome of Cladobotryum mycophilum ATHUM6906.</title>
        <authorList>
            <person name="Christinaki A.C."/>
            <person name="Myridakis A.I."/>
            <person name="Kouvelis V.N."/>
        </authorList>
    </citation>
    <scope>NUCLEOTIDE SEQUENCE [LARGE SCALE GENOMIC DNA]</scope>
    <source>
        <strain evidence="4 5">ATHUM6906</strain>
    </source>
</reference>
<evidence type="ECO:0000313" key="5">
    <source>
        <dbReference type="Proteomes" id="UP001338125"/>
    </source>
</evidence>
<dbReference type="PROSITE" id="PS00061">
    <property type="entry name" value="ADH_SHORT"/>
    <property type="match status" value="1"/>
</dbReference>
<evidence type="ECO:0000256" key="2">
    <source>
        <dbReference type="ARBA" id="ARBA00022857"/>
    </source>
</evidence>
<evidence type="ECO:0000313" key="4">
    <source>
        <dbReference type="EMBL" id="KAK5995029.1"/>
    </source>
</evidence>
<dbReference type="PRINTS" id="PR00080">
    <property type="entry name" value="SDRFAMILY"/>
</dbReference>